<dbReference type="InterPro" id="IPR003805">
    <property type="entry name" value="CobS"/>
</dbReference>
<proteinExistence type="inferred from homology"/>
<evidence type="ECO:0000256" key="13">
    <source>
        <dbReference type="ARBA" id="ARBA00023136"/>
    </source>
</evidence>
<keyword evidence="8 19" id="KW-0169">Cobalamin biosynthesis</keyword>
<evidence type="ECO:0000256" key="19">
    <source>
        <dbReference type="HAMAP-Rule" id="MF_00719"/>
    </source>
</evidence>
<reference evidence="20" key="2">
    <citation type="submission" date="2020-09" db="EMBL/GenBank/DDBJ databases">
        <authorList>
            <person name="Sun Q."/>
            <person name="Zhou Y."/>
        </authorList>
    </citation>
    <scope>NUCLEOTIDE SEQUENCE</scope>
    <source>
        <strain evidence="20">CGMCC 1.16012</strain>
    </source>
</reference>
<evidence type="ECO:0000256" key="6">
    <source>
        <dbReference type="ARBA" id="ARBA00015850"/>
    </source>
</evidence>
<dbReference type="Pfam" id="PF02654">
    <property type="entry name" value="CobS"/>
    <property type="match status" value="1"/>
</dbReference>
<comment type="similarity">
    <text evidence="4 19">Belongs to the CobS family.</text>
</comment>
<evidence type="ECO:0000256" key="15">
    <source>
        <dbReference type="ARBA" id="ARBA00032605"/>
    </source>
</evidence>
<accession>A0A917AMK3</accession>
<comment type="cofactor">
    <cofactor evidence="1 19">
        <name>Mg(2+)</name>
        <dbReference type="ChEBI" id="CHEBI:18420"/>
    </cofactor>
</comment>
<dbReference type="GO" id="GO:0009236">
    <property type="term" value="P:cobalamin biosynthetic process"/>
    <property type="evidence" value="ECO:0007669"/>
    <property type="project" value="UniProtKB-UniRule"/>
</dbReference>
<dbReference type="EC" id="2.7.8.26" evidence="5 19"/>
<evidence type="ECO:0000256" key="5">
    <source>
        <dbReference type="ARBA" id="ARBA00013200"/>
    </source>
</evidence>
<comment type="pathway">
    <text evidence="3 19">Cofactor biosynthesis; adenosylcobalamin biosynthesis; adenosylcobalamin from cob(II)yrinate a,c-diamide: step 7/7.</text>
</comment>
<evidence type="ECO:0000256" key="4">
    <source>
        <dbReference type="ARBA" id="ARBA00010561"/>
    </source>
</evidence>
<dbReference type="Proteomes" id="UP000606730">
    <property type="component" value="Unassembled WGS sequence"/>
</dbReference>
<dbReference type="OrthoDB" id="9794626at2"/>
<evidence type="ECO:0000256" key="2">
    <source>
        <dbReference type="ARBA" id="ARBA00004651"/>
    </source>
</evidence>
<feature type="transmembrane region" description="Helical" evidence="19">
    <location>
        <begin position="110"/>
        <end position="129"/>
    </location>
</feature>
<comment type="catalytic activity">
    <reaction evidence="18 19">
        <text>alpha-ribazole 5'-phosphate + adenosylcob(III)inamide-GDP = adenosylcob(III)alamin 5'-phosphate + GMP + H(+)</text>
        <dbReference type="Rhea" id="RHEA:23560"/>
        <dbReference type="ChEBI" id="CHEBI:15378"/>
        <dbReference type="ChEBI" id="CHEBI:57918"/>
        <dbReference type="ChEBI" id="CHEBI:58115"/>
        <dbReference type="ChEBI" id="CHEBI:60487"/>
        <dbReference type="ChEBI" id="CHEBI:60493"/>
        <dbReference type="EC" id="2.7.8.26"/>
    </reaction>
</comment>
<feature type="transmembrane region" description="Helical" evidence="19">
    <location>
        <begin position="36"/>
        <end position="60"/>
    </location>
</feature>
<evidence type="ECO:0000256" key="10">
    <source>
        <dbReference type="ARBA" id="ARBA00022692"/>
    </source>
</evidence>
<dbReference type="GO" id="GO:0008818">
    <property type="term" value="F:cobalamin 5'-phosphate synthase activity"/>
    <property type="evidence" value="ECO:0007669"/>
    <property type="project" value="UniProtKB-UniRule"/>
</dbReference>
<keyword evidence="13 19" id="KW-0472">Membrane</keyword>
<keyword evidence="11 19" id="KW-0460">Magnesium</keyword>
<keyword evidence="9 19" id="KW-0808">Transferase</keyword>
<feature type="transmembrane region" description="Helical" evidence="19">
    <location>
        <begin position="196"/>
        <end position="213"/>
    </location>
</feature>
<evidence type="ECO:0000256" key="14">
    <source>
        <dbReference type="ARBA" id="ARBA00025228"/>
    </source>
</evidence>
<dbReference type="EMBL" id="BMKN01000003">
    <property type="protein sequence ID" value="GGE60587.1"/>
    <property type="molecule type" value="Genomic_DNA"/>
</dbReference>
<comment type="function">
    <text evidence="14 19">Joins adenosylcobinamide-GDP and alpha-ribazole to generate adenosylcobalamin (Ado-cobalamin). Also synthesizes adenosylcobalamin 5'-phosphate from adenosylcobinamide-GDP and alpha-ribazole 5'-phosphate.</text>
</comment>
<evidence type="ECO:0000256" key="17">
    <source>
        <dbReference type="ARBA" id="ARBA00048623"/>
    </source>
</evidence>
<keyword evidence="21" id="KW-1185">Reference proteome</keyword>
<dbReference type="GO" id="GO:0005886">
    <property type="term" value="C:plasma membrane"/>
    <property type="evidence" value="ECO:0007669"/>
    <property type="project" value="UniProtKB-SubCell"/>
</dbReference>
<keyword evidence="12 19" id="KW-1133">Transmembrane helix</keyword>
<dbReference type="RefSeq" id="WP_095595489.1">
    <property type="nucleotide sequence ID" value="NZ_BMKN01000003.1"/>
</dbReference>
<dbReference type="GO" id="GO:0051073">
    <property type="term" value="F:adenosylcobinamide-GDP ribazoletransferase activity"/>
    <property type="evidence" value="ECO:0007669"/>
    <property type="project" value="UniProtKB-UniRule"/>
</dbReference>
<dbReference type="NCBIfam" id="TIGR00317">
    <property type="entry name" value="cobS"/>
    <property type="match status" value="1"/>
</dbReference>
<evidence type="ECO:0000256" key="8">
    <source>
        <dbReference type="ARBA" id="ARBA00022573"/>
    </source>
</evidence>
<evidence type="ECO:0000256" key="11">
    <source>
        <dbReference type="ARBA" id="ARBA00022842"/>
    </source>
</evidence>
<dbReference type="PANTHER" id="PTHR34148:SF1">
    <property type="entry name" value="ADENOSYLCOBINAMIDE-GDP RIBAZOLETRANSFERASE"/>
    <property type="match status" value="1"/>
</dbReference>
<comment type="caution">
    <text evidence="20">The sequence shown here is derived from an EMBL/GenBank/DDBJ whole genome shotgun (WGS) entry which is preliminary data.</text>
</comment>
<comment type="catalytic activity">
    <reaction evidence="17 19">
        <text>alpha-ribazole + adenosylcob(III)inamide-GDP = adenosylcob(III)alamin + GMP + H(+)</text>
        <dbReference type="Rhea" id="RHEA:16049"/>
        <dbReference type="ChEBI" id="CHEBI:10329"/>
        <dbReference type="ChEBI" id="CHEBI:15378"/>
        <dbReference type="ChEBI" id="CHEBI:18408"/>
        <dbReference type="ChEBI" id="CHEBI:58115"/>
        <dbReference type="ChEBI" id="CHEBI:60487"/>
        <dbReference type="EC" id="2.7.8.26"/>
    </reaction>
</comment>
<keyword evidence="7 19" id="KW-1003">Cell membrane</keyword>
<keyword evidence="10 19" id="KW-0812">Transmembrane</keyword>
<evidence type="ECO:0000256" key="9">
    <source>
        <dbReference type="ARBA" id="ARBA00022679"/>
    </source>
</evidence>
<evidence type="ECO:0000313" key="20">
    <source>
        <dbReference type="EMBL" id="GGE60587.1"/>
    </source>
</evidence>
<evidence type="ECO:0000256" key="7">
    <source>
        <dbReference type="ARBA" id="ARBA00022475"/>
    </source>
</evidence>
<sequence length="244" mass="24770">MSQILAQFQIALMTLTRLPAGHIRGEVPQVARSVWAFPVVGVIVGGLAALVFVAATALGLPPSLAGLLAIAISVLATGALHEDGLADLADGFGGGHSIDRKLEIMRDSRIGSYGAVALILSVGIRAVAIGELQQAAWALIALAAFSRGVIPLVMCWLPPARADGLGRSAGAVSAQQCLISLVLGAVAVVFLQASAFPVILGMVVAAALVSLLAKRQIGGFTGDVLGATQQVTEISGWLILAAIS</sequence>
<organism evidence="20 21">
    <name type="scientific">Actibacterium pelagium</name>
    <dbReference type="NCBI Taxonomy" id="2029103"/>
    <lineage>
        <taxon>Bacteria</taxon>
        <taxon>Pseudomonadati</taxon>
        <taxon>Pseudomonadota</taxon>
        <taxon>Alphaproteobacteria</taxon>
        <taxon>Rhodobacterales</taxon>
        <taxon>Roseobacteraceae</taxon>
        <taxon>Actibacterium</taxon>
    </lineage>
</organism>
<evidence type="ECO:0000256" key="12">
    <source>
        <dbReference type="ARBA" id="ARBA00022989"/>
    </source>
</evidence>
<evidence type="ECO:0000256" key="1">
    <source>
        <dbReference type="ARBA" id="ARBA00001946"/>
    </source>
</evidence>
<name>A0A917AMK3_9RHOB</name>
<reference evidence="20" key="1">
    <citation type="journal article" date="2014" name="Int. J. Syst. Evol. Microbiol.">
        <title>Complete genome sequence of Corynebacterium casei LMG S-19264T (=DSM 44701T), isolated from a smear-ripened cheese.</title>
        <authorList>
            <consortium name="US DOE Joint Genome Institute (JGI-PGF)"/>
            <person name="Walter F."/>
            <person name="Albersmeier A."/>
            <person name="Kalinowski J."/>
            <person name="Ruckert C."/>
        </authorList>
    </citation>
    <scope>NUCLEOTIDE SEQUENCE</scope>
    <source>
        <strain evidence="20">CGMCC 1.16012</strain>
    </source>
</reference>
<dbReference type="AlphaFoldDB" id="A0A917AMK3"/>
<protein>
    <recommendedName>
        <fullName evidence="6 19">Adenosylcobinamide-GDP ribazoletransferase</fullName>
        <ecNumber evidence="5 19">2.7.8.26</ecNumber>
    </recommendedName>
    <alternativeName>
        <fullName evidence="16 19">Cobalamin synthase</fullName>
    </alternativeName>
    <alternativeName>
        <fullName evidence="15 19">Cobalamin-5'-phosphate synthase</fullName>
    </alternativeName>
</protein>
<dbReference type="PANTHER" id="PTHR34148">
    <property type="entry name" value="ADENOSYLCOBINAMIDE-GDP RIBAZOLETRANSFERASE"/>
    <property type="match status" value="1"/>
</dbReference>
<evidence type="ECO:0000256" key="18">
    <source>
        <dbReference type="ARBA" id="ARBA00049504"/>
    </source>
</evidence>
<feature type="transmembrane region" description="Helical" evidence="19">
    <location>
        <begin position="135"/>
        <end position="157"/>
    </location>
</feature>
<comment type="subcellular location">
    <subcellularLocation>
        <location evidence="2 19">Cell membrane</location>
        <topology evidence="2 19">Multi-pass membrane protein</topology>
    </subcellularLocation>
</comment>
<feature type="transmembrane region" description="Helical" evidence="19">
    <location>
        <begin position="169"/>
        <end position="190"/>
    </location>
</feature>
<evidence type="ECO:0000256" key="3">
    <source>
        <dbReference type="ARBA" id="ARBA00004663"/>
    </source>
</evidence>
<evidence type="ECO:0000313" key="21">
    <source>
        <dbReference type="Proteomes" id="UP000606730"/>
    </source>
</evidence>
<evidence type="ECO:0000256" key="16">
    <source>
        <dbReference type="ARBA" id="ARBA00032853"/>
    </source>
</evidence>
<dbReference type="HAMAP" id="MF_00719">
    <property type="entry name" value="CobS"/>
    <property type="match status" value="1"/>
</dbReference>
<gene>
    <name evidence="19 20" type="primary">cobS</name>
    <name evidence="20" type="ORF">GCM10011517_30160</name>
</gene>